<keyword evidence="1" id="KW-0472">Membrane</keyword>
<reference evidence="2 3" key="1">
    <citation type="submission" date="2013-08" db="EMBL/GenBank/DDBJ databases">
        <authorList>
            <person name="Huang J."/>
            <person name="Wang G."/>
        </authorList>
    </citation>
    <scope>NUCLEOTIDE SEQUENCE [LARGE SCALE GENOMIC DNA]</scope>
    <source>
        <strain evidence="2 3">JSM 076056</strain>
    </source>
</reference>
<evidence type="ECO:0000313" key="3">
    <source>
        <dbReference type="Proteomes" id="UP000030528"/>
    </source>
</evidence>
<protein>
    <recommendedName>
        <fullName evidence="4">DUF4305 domain-containing protein</fullName>
    </recommendedName>
</protein>
<feature type="transmembrane region" description="Helical" evidence="1">
    <location>
        <begin position="7"/>
        <end position="25"/>
    </location>
</feature>
<evidence type="ECO:0008006" key="4">
    <source>
        <dbReference type="Google" id="ProtNLM"/>
    </source>
</evidence>
<dbReference type="AlphaFoldDB" id="A0A0A5G5E1"/>
<dbReference type="Pfam" id="PF14146">
    <property type="entry name" value="DUF4305"/>
    <property type="match status" value="1"/>
</dbReference>
<dbReference type="InterPro" id="IPR025426">
    <property type="entry name" value="DUF4305"/>
</dbReference>
<dbReference type="OrthoDB" id="2355666at2"/>
<evidence type="ECO:0000256" key="1">
    <source>
        <dbReference type="SAM" id="Phobius"/>
    </source>
</evidence>
<dbReference type="RefSeq" id="WP_026801845.1">
    <property type="nucleotide sequence ID" value="NZ_AULI01000027.1"/>
</dbReference>
<accession>A0A0A5G5E1</accession>
<dbReference type="Proteomes" id="UP000030528">
    <property type="component" value="Unassembled WGS sequence"/>
</dbReference>
<dbReference type="EMBL" id="AVPE01000027">
    <property type="protein sequence ID" value="KGX88346.1"/>
    <property type="molecule type" value="Genomic_DNA"/>
</dbReference>
<evidence type="ECO:0000313" key="2">
    <source>
        <dbReference type="EMBL" id="KGX88346.1"/>
    </source>
</evidence>
<keyword evidence="1" id="KW-1133">Transmembrane helix</keyword>
<proteinExistence type="predicted"/>
<gene>
    <name evidence="2" type="ORF">N781_11385</name>
</gene>
<keyword evidence="1" id="KW-0812">Transmembrane</keyword>
<sequence>MKTSPLVMAWIYFIVGVLFTFIASLSAGETIFNFTTMLFAIIATLNFAVTVRLFNLHRKIKQQQNKK</sequence>
<name>A0A0A5G5E1_9BACI</name>
<feature type="transmembrane region" description="Helical" evidence="1">
    <location>
        <begin position="31"/>
        <end position="54"/>
    </location>
</feature>
<dbReference type="STRING" id="1385510.GCA_000425205_03687"/>
<dbReference type="eggNOG" id="ENOG5033GXR">
    <property type="taxonomic scope" value="Bacteria"/>
</dbReference>
<keyword evidence="3" id="KW-1185">Reference proteome</keyword>
<comment type="caution">
    <text evidence="2">The sequence shown here is derived from an EMBL/GenBank/DDBJ whole genome shotgun (WGS) entry which is preliminary data.</text>
</comment>
<organism evidence="2 3">
    <name type="scientific">Pontibacillus halophilus JSM 076056 = DSM 19796</name>
    <dbReference type="NCBI Taxonomy" id="1385510"/>
    <lineage>
        <taxon>Bacteria</taxon>
        <taxon>Bacillati</taxon>
        <taxon>Bacillota</taxon>
        <taxon>Bacilli</taxon>
        <taxon>Bacillales</taxon>
        <taxon>Bacillaceae</taxon>
        <taxon>Pontibacillus</taxon>
    </lineage>
</organism>